<feature type="transmembrane region" description="Helical" evidence="1">
    <location>
        <begin position="9"/>
        <end position="27"/>
    </location>
</feature>
<gene>
    <name evidence="3" type="ORF">MEDL_37245</name>
</gene>
<dbReference type="Pfam" id="PF13383">
    <property type="entry name" value="Methyltransf_22"/>
    <property type="match status" value="1"/>
</dbReference>
<dbReference type="PANTHER" id="PTHR32026">
    <property type="entry name" value="METHYLTRANSFERASE-LIKE PROTEIN 24"/>
    <property type="match status" value="1"/>
</dbReference>
<proteinExistence type="predicted"/>
<organism evidence="3 4">
    <name type="scientific">Mytilus edulis</name>
    <name type="common">Blue mussel</name>
    <dbReference type="NCBI Taxonomy" id="6550"/>
    <lineage>
        <taxon>Eukaryota</taxon>
        <taxon>Metazoa</taxon>
        <taxon>Spiralia</taxon>
        <taxon>Lophotrochozoa</taxon>
        <taxon>Mollusca</taxon>
        <taxon>Bivalvia</taxon>
        <taxon>Autobranchia</taxon>
        <taxon>Pteriomorphia</taxon>
        <taxon>Mytilida</taxon>
        <taxon>Mytiloidea</taxon>
        <taxon>Mytilidae</taxon>
        <taxon>Mytilinae</taxon>
        <taxon>Mytilus</taxon>
    </lineage>
</organism>
<dbReference type="AlphaFoldDB" id="A0A8S3SU31"/>
<evidence type="ECO:0000313" key="3">
    <source>
        <dbReference type="EMBL" id="CAG2224043.1"/>
    </source>
</evidence>
<evidence type="ECO:0000313" key="4">
    <source>
        <dbReference type="Proteomes" id="UP000683360"/>
    </source>
</evidence>
<keyword evidence="4" id="KW-1185">Reference proteome</keyword>
<feature type="domain" description="Methyltransferase" evidence="2">
    <location>
        <begin position="339"/>
        <end position="533"/>
    </location>
</feature>
<accession>A0A8S3SU31</accession>
<keyword evidence="1" id="KW-0472">Membrane</keyword>
<protein>
    <recommendedName>
        <fullName evidence="2">Methyltransferase domain-containing protein</fullName>
    </recommendedName>
</protein>
<dbReference type="Proteomes" id="UP000683360">
    <property type="component" value="Unassembled WGS sequence"/>
</dbReference>
<reference evidence="3" key="1">
    <citation type="submission" date="2021-03" db="EMBL/GenBank/DDBJ databases">
        <authorList>
            <person name="Bekaert M."/>
        </authorList>
    </citation>
    <scope>NUCLEOTIDE SEQUENCE</scope>
</reference>
<name>A0A8S3SU31_MYTED</name>
<keyword evidence="1" id="KW-1133">Transmembrane helix</keyword>
<evidence type="ECO:0000256" key="1">
    <source>
        <dbReference type="SAM" id="Phobius"/>
    </source>
</evidence>
<dbReference type="EMBL" id="CAJPWZ010001795">
    <property type="protein sequence ID" value="CAG2224043.1"/>
    <property type="molecule type" value="Genomic_DNA"/>
</dbReference>
<keyword evidence="1" id="KW-0812">Transmembrane</keyword>
<dbReference type="InterPro" id="IPR026913">
    <property type="entry name" value="METTL24"/>
</dbReference>
<comment type="caution">
    <text evidence="3">The sequence shown here is derived from an EMBL/GenBank/DDBJ whole genome shotgun (WGS) entry which is preliminary data.</text>
</comment>
<dbReference type="InterPro" id="IPR025714">
    <property type="entry name" value="Methyltranfer_dom"/>
</dbReference>
<evidence type="ECO:0000259" key="2">
    <source>
        <dbReference type="Pfam" id="PF13383"/>
    </source>
</evidence>
<dbReference type="PANTHER" id="PTHR32026:SF10">
    <property type="entry name" value="METHYLTRANSFERASE-LIKE PROTEIN 24-RELATED"/>
    <property type="match status" value="1"/>
</dbReference>
<dbReference type="OrthoDB" id="10006218at2759"/>
<sequence>MQHKWRKRVLFGFGVAVVCLMIILESFHPSLTNIQYRKYQDNLKEGLLFKPVNDTNCIYTLDGRIDRDLEGNFVIPQDDILKLLPYHIAECLFRRYTTTLQTYCAKRSHHGQLEHSWNFCIDGCYKPNSYTKVIAFSIRDDYPNAYGLSVFFNSSAYRFSPRDSMRTKNDVMFKLKSRNKLADTRRLWTMDGIKDVLKSTDMKQHILIIDAEHYTDLVITKIFKTRIVDEIHQISVRLTNEDNIKVDYKPILCKLRRFYDHGFRIFWFDLDYSCVSRIDRKRTNCMQIDMIHKDCKDSWKLFKVEHSHVLIPENDFQLKNMRADEIEQFMSLRYLTSIQMHCKEIIRLGNIKDGGWEVCNDIRFRPRHPCLVYSFGINWDWGFDEDVVKTYDCEVHSFDPSMTYSGKRPNIHFHRIGLINKRNFYDFKRKWNMTTLDDIRTMLDHGARKIDILKIDIEWDEWIVLPNIIKSGVLKYVTQILIELHSPGNLERMKTVRSLYSEGFRIFWYHRNHFCRRNKAYIEYSICFEVCFVRI</sequence>